<dbReference type="SUPFAM" id="SSF53098">
    <property type="entry name" value="Ribonuclease H-like"/>
    <property type="match status" value="1"/>
</dbReference>
<dbReference type="Gene3D" id="3.30.420.10">
    <property type="entry name" value="Ribonuclease H-like superfamily/Ribonuclease H"/>
    <property type="match status" value="1"/>
</dbReference>
<dbReference type="InterPro" id="IPR002156">
    <property type="entry name" value="RNaseH_domain"/>
</dbReference>
<evidence type="ECO:0000259" key="1">
    <source>
        <dbReference type="PROSITE" id="PS50879"/>
    </source>
</evidence>
<accession>A0ABQ8TMU6</accession>
<dbReference type="InterPro" id="IPR036397">
    <property type="entry name" value="RNaseH_sf"/>
</dbReference>
<protein>
    <recommendedName>
        <fullName evidence="1">RNase H type-1 domain-containing protein</fullName>
    </recommendedName>
</protein>
<dbReference type="Pfam" id="PF00075">
    <property type="entry name" value="RNase_H"/>
    <property type="match status" value="1"/>
</dbReference>
<keyword evidence="3" id="KW-1185">Reference proteome</keyword>
<dbReference type="InterPro" id="IPR012337">
    <property type="entry name" value="RNaseH-like_sf"/>
</dbReference>
<proteinExistence type="predicted"/>
<organism evidence="2 3">
    <name type="scientific">Periplaneta americana</name>
    <name type="common">American cockroach</name>
    <name type="synonym">Blatta americana</name>
    <dbReference type="NCBI Taxonomy" id="6978"/>
    <lineage>
        <taxon>Eukaryota</taxon>
        <taxon>Metazoa</taxon>
        <taxon>Ecdysozoa</taxon>
        <taxon>Arthropoda</taxon>
        <taxon>Hexapoda</taxon>
        <taxon>Insecta</taxon>
        <taxon>Pterygota</taxon>
        <taxon>Neoptera</taxon>
        <taxon>Polyneoptera</taxon>
        <taxon>Dictyoptera</taxon>
        <taxon>Blattodea</taxon>
        <taxon>Blattoidea</taxon>
        <taxon>Blattidae</taxon>
        <taxon>Blattinae</taxon>
        <taxon>Periplaneta</taxon>
    </lineage>
</organism>
<dbReference type="PROSITE" id="PS50879">
    <property type="entry name" value="RNASE_H_1"/>
    <property type="match status" value="1"/>
</dbReference>
<evidence type="ECO:0000313" key="3">
    <source>
        <dbReference type="Proteomes" id="UP001148838"/>
    </source>
</evidence>
<gene>
    <name evidence="2" type="ORF">ANN_09110</name>
</gene>
<dbReference type="EMBL" id="JAJSOF020000005">
    <property type="protein sequence ID" value="KAJ4447110.1"/>
    <property type="molecule type" value="Genomic_DNA"/>
</dbReference>
<sequence>MLYTLPSLYSVFTCELYAIKKALEYILVTETDKSYLLHTDSQSSLQALQDIFSTNALIQEIHQLLTDLMKQGRKITLIWIPSHQGIPGNETVDAAAKEATRLPLHFFTSIPHTDAIKYITRKLHNHWQTSWTESSSSKLHEIVQHCRMKYPLQNFKRQDQVLITRLRVGHTRITHSYLLDRTPPPTCTNCHIRISVRHLISECPLYHLHRDQFHIPKDLSTVLNKPSFSSNLIKFLKAINIYKCYQIFAQFLPSRALVPYEALSHLSHLDDVLHSFTLSRILHIHLLERGWDTFRLVRKLQPHLHGWAIPTALFLPANSLFRQITVAQNKLLLGTKDVVVAQKVTKGMVAPHGQGANLHSATISSGSILLPDFFGVQLCHLHYLISMPCPFCYLISSGRNYSMPSLPN</sequence>
<reference evidence="2 3" key="1">
    <citation type="journal article" date="2022" name="Allergy">
        <title>Genome assembly and annotation of Periplaneta americana reveal a comprehensive cockroach allergen profile.</title>
        <authorList>
            <person name="Wang L."/>
            <person name="Xiong Q."/>
            <person name="Saelim N."/>
            <person name="Wang L."/>
            <person name="Nong W."/>
            <person name="Wan A.T."/>
            <person name="Shi M."/>
            <person name="Liu X."/>
            <person name="Cao Q."/>
            <person name="Hui J.H.L."/>
            <person name="Sookrung N."/>
            <person name="Leung T.F."/>
            <person name="Tungtrongchitr A."/>
            <person name="Tsui S.K.W."/>
        </authorList>
    </citation>
    <scope>NUCLEOTIDE SEQUENCE [LARGE SCALE GENOMIC DNA]</scope>
    <source>
        <strain evidence="2">PWHHKU_190912</strain>
    </source>
</reference>
<dbReference type="Proteomes" id="UP001148838">
    <property type="component" value="Unassembled WGS sequence"/>
</dbReference>
<dbReference type="CDD" id="cd09276">
    <property type="entry name" value="Rnase_HI_RT_non_LTR"/>
    <property type="match status" value="1"/>
</dbReference>
<name>A0ABQ8TMU6_PERAM</name>
<evidence type="ECO:0000313" key="2">
    <source>
        <dbReference type="EMBL" id="KAJ4447110.1"/>
    </source>
</evidence>
<comment type="caution">
    <text evidence="2">The sequence shown here is derived from an EMBL/GenBank/DDBJ whole genome shotgun (WGS) entry which is preliminary data.</text>
</comment>
<feature type="domain" description="RNase H type-1" evidence="1">
    <location>
        <begin position="1"/>
        <end position="101"/>
    </location>
</feature>